<gene>
    <name evidence="1" type="ORF">BJ960_001945</name>
</gene>
<proteinExistence type="predicted"/>
<comment type="caution">
    <text evidence="1">The sequence shown here is derived from an EMBL/GenBank/DDBJ whole genome shotgun (WGS) entry which is preliminary data.</text>
</comment>
<sequence>MRLQPGDGGVAILFAPEEAGVLKQLVTQLVMLLQSHSGTPLDPDPLFASLEIGGSDERPTDPALARLFPNAFADEDDAAQFRQVTEQGLINRKLQDAQLVMGDLDDGSGEEGGGLDADPFDDLVDDVDVDSGNPISVNITQDSFLAWARTITALRLAMAARIGLEREEDYDRLIDEDATRGTVLVYDWLAALLEAVLALSAVQSED</sequence>
<protein>
    <recommendedName>
        <fullName evidence="3">DUF2017 domain-containing protein</fullName>
    </recommendedName>
</protein>
<dbReference type="RefSeq" id="WP_185987155.1">
    <property type="nucleotide sequence ID" value="NZ_BAAALZ010000001.1"/>
</dbReference>
<dbReference type="Pfam" id="PF09438">
    <property type="entry name" value="DUF2017"/>
    <property type="match status" value="1"/>
</dbReference>
<dbReference type="AlphaFoldDB" id="A0A852RKE5"/>
<dbReference type="Proteomes" id="UP000586095">
    <property type="component" value="Unassembled WGS sequence"/>
</dbReference>
<evidence type="ECO:0008006" key="3">
    <source>
        <dbReference type="Google" id="ProtNLM"/>
    </source>
</evidence>
<evidence type="ECO:0000313" key="1">
    <source>
        <dbReference type="EMBL" id="NYD27142.1"/>
    </source>
</evidence>
<reference evidence="1 2" key="1">
    <citation type="submission" date="2020-07" db="EMBL/GenBank/DDBJ databases">
        <title>Sequencing the genomes of 1000 actinobacteria strains.</title>
        <authorList>
            <person name="Klenk H.-P."/>
        </authorList>
    </citation>
    <scope>NUCLEOTIDE SEQUENCE [LARGE SCALE GENOMIC DNA]</scope>
    <source>
        <strain evidence="1 2">DSM 17380</strain>
    </source>
</reference>
<dbReference type="InterPro" id="IPR018561">
    <property type="entry name" value="AosR"/>
</dbReference>
<accession>A0A852RKE5</accession>
<keyword evidence="2" id="KW-1185">Reference proteome</keyword>
<name>A0A852RKE5_9MICO</name>
<organism evidence="1 2">
    <name type="scientific">Leucobacter aridicollis</name>
    <dbReference type="NCBI Taxonomy" id="283878"/>
    <lineage>
        <taxon>Bacteria</taxon>
        <taxon>Bacillati</taxon>
        <taxon>Actinomycetota</taxon>
        <taxon>Actinomycetes</taxon>
        <taxon>Micrococcales</taxon>
        <taxon>Microbacteriaceae</taxon>
        <taxon>Leucobacter</taxon>
    </lineage>
</organism>
<evidence type="ECO:0000313" key="2">
    <source>
        <dbReference type="Proteomes" id="UP000586095"/>
    </source>
</evidence>
<dbReference type="EMBL" id="JACCBD010000001">
    <property type="protein sequence ID" value="NYD27142.1"/>
    <property type="molecule type" value="Genomic_DNA"/>
</dbReference>